<comment type="caution">
    <text evidence="4">The sequence shown here is derived from an EMBL/GenBank/DDBJ whole genome shotgun (WGS) entry which is preliminary data.</text>
</comment>
<feature type="domain" description="Cobalamin synthesis G N-terminal" evidence="2">
    <location>
        <begin position="62"/>
        <end position="138"/>
    </location>
</feature>
<dbReference type="Proteomes" id="UP000723714">
    <property type="component" value="Unassembled WGS sequence"/>
</dbReference>
<dbReference type="PANTHER" id="PTHR37477">
    <property type="entry name" value="COBALT-PRECORRIN-5A HYDROLASE"/>
    <property type="match status" value="1"/>
</dbReference>
<feature type="domain" description="CobE/GbiG C-terminal" evidence="1">
    <location>
        <begin position="245"/>
        <end position="362"/>
    </location>
</feature>
<reference evidence="4 5" key="1">
    <citation type="submission" date="2021-06" db="EMBL/GenBank/DDBJ databases">
        <title>Faecalicatena sp. nov. isolated from porcine feces.</title>
        <authorList>
            <person name="Oh B.S."/>
            <person name="Lee J.H."/>
        </authorList>
    </citation>
    <scope>NUCLEOTIDE SEQUENCE [LARGE SCALE GENOMIC DNA]</scope>
    <source>
        <strain evidence="4 5">AGMB00832</strain>
    </source>
</reference>
<evidence type="ECO:0000313" key="5">
    <source>
        <dbReference type="Proteomes" id="UP000723714"/>
    </source>
</evidence>
<protein>
    <submittedName>
        <fullName evidence="4">Cobalamin biosynthesis protein</fullName>
    </submittedName>
</protein>
<name>A0ABS6D3H0_9FIRM</name>
<sequence length="371" mass="40459">MKKKIGITIISFTESGSLVNAALKKRFQKEGIPCEGYSTQRFAEKSPGLEPLPKNIREWIGEFWGKRGFIFIGASGIAVRYIAPWVRDKFTDSPVVVMDEKEQFVIPLLSGHAGGAVELARQLAAWTGAVPVITTATDVQEKFAVDVFAGKNGMCITDRGLAKAISAAVLEGKKIGFYSSLPISGKMPEELEQCQDIKELKKYSYGIAVTLRDAPATGPVHGTPLTRTPCQEIPGILRLYAEPGIVVGLGCRRGTKREQLESGLALVLEQNHIHTRQIEAFASIELKKDEEGILALAEAYEVPFYVFSAEELKTIETVSSHSAFVEQTTGVDNVCERAAVFACQEGALIQPKICADGCTYALVARRRSLSF</sequence>
<dbReference type="Pfam" id="PF11761">
    <property type="entry name" value="CbiG_mid"/>
    <property type="match status" value="1"/>
</dbReference>
<dbReference type="InterPro" id="IPR052553">
    <property type="entry name" value="CbiG_hydrolase"/>
</dbReference>
<accession>A0ABS6D3H0</accession>
<dbReference type="Pfam" id="PF11760">
    <property type="entry name" value="CbiG_N"/>
    <property type="match status" value="1"/>
</dbReference>
<gene>
    <name evidence="4" type="ORF">HGO97_009490</name>
</gene>
<organism evidence="4 5">
    <name type="scientific">Faecalicatena faecalis</name>
    <dbReference type="NCBI Taxonomy" id="2726362"/>
    <lineage>
        <taxon>Bacteria</taxon>
        <taxon>Bacillati</taxon>
        <taxon>Bacillota</taxon>
        <taxon>Clostridia</taxon>
        <taxon>Lachnospirales</taxon>
        <taxon>Lachnospiraceae</taxon>
        <taxon>Faecalicatena</taxon>
    </lineage>
</organism>
<dbReference type="InterPro" id="IPR002750">
    <property type="entry name" value="CobE/GbiG_C"/>
</dbReference>
<dbReference type="Pfam" id="PF01890">
    <property type="entry name" value="CbiG_C"/>
    <property type="match status" value="1"/>
</dbReference>
<evidence type="ECO:0000259" key="1">
    <source>
        <dbReference type="Pfam" id="PF01890"/>
    </source>
</evidence>
<evidence type="ECO:0000313" key="4">
    <source>
        <dbReference type="EMBL" id="MBU3876044.1"/>
    </source>
</evidence>
<feature type="domain" description="Cobalamin biosynthesis central region" evidence="3">
    <location>
        <begin position="143"/>
        <end position="217"/>
    </location>
</feature>
<dbReference type="RefSeq" id="WP_216241065.1">
    <property type="nucleotide sequence ID" value="NZ_JABACJ020000007.1"/>
</dbReference>
<dbReference type="EMBL" id="JABACJ020000007">
    <property type="protein sequence ID" value="MBU3876044.1"/>
    <property type="molecule type" value="Genomic_DNA"/>
</dbReference>
<evidence type="ECO:0000259" key="2">
    <source>
        <dbReference type="Pfam" id="PF11760"/>
    </source>
</evidence>
<proteinExistence type="predicted"/>
<dbReference type="InterPro" id="IPR021745">
    <property type="entry name" value="CbiG_mid"/>
</dbReference>
<keyword evidence="5" id="KW-1185">Reference proteome</keyword>
<evidence type="ECO:0000259" key="3">
    <source>
        <dbReference type="Pfam" id="PF11761"/>
    </source>
</evidence>
<dbReference type="PANTHER" id="PTHR37477:SF1">
    <property type="entry name" value="COBALT-PRECORRIN-5A HYDROLASE"/>
    <property type="match status" value="1"/>
</dbReference>
<dbReference type="InterPro" id="IPR021744">
    <property type="entry name" value="CbiG_N"/>
</dbReference>